<proteinExistence type="predicted"/>
<name>A0ABW5PUR0_9BACI</name>
<accession>A0ABW5PUR0</accession>
<dbReference type="EMBL" id="JBHUMR010000023">
    <property type="protein sequence ID" value="MFD2618616.1"/>
    <property type="molecule type" value="Genomic_DNA"/>
</dbReference>
<sequence length="238" mass="27585">MTENISITFKRTDHPPIYAEETAKNIADFFNIKQNLIAEFCYLIQTSKRWTMNNLSIMINKWKKNILRLIDGDDLYKIVDNGFSHCQNDRDIHILRGAMLEGVLIGCSGGSKVLEKDTYGWGATVHIKDGKNINQVQYNCILHKNIDCKNRSTIDLGYWNGECGDFYECKVQPKSIGCKEIMYMESLREMLESHHIKYNLYFVCACPKVEVNMRLRDKELDRYFKGIGVEDLELMVSA</sequence>
<evidence type="ECO:0008006" key="3">
    <source>
        <dbReference type="Google" id="ProtNLM"/>
    </source>
</evidence>
<organism evidence="1 2">
    <name type="scientific">Terrilactibacillus laevilacticus</name>
    <dbReference type="NCBI Taxonomy" id="1380157"/>
    <lineage>
        <taxon>Bacteria</taxon>
        <taxon>Bacillati</taxon>
        <taxon>Bacillota</taxon>
        <taxon>Bacilli</taxon>
        <taxon>Bacillales</taxon>
        <taxon>Bacillaceae</taxon>
        <taxon>Terrilactibacillus</taxon>
    </lineage>
</organism>
<reference evidence="2" key="1">
    <citation type="journal article" date="2019" name="Int. J. Syst. Evol. Microbiol.">
        <title>The Global Catalogue of Microorganisms (GCM) 10K type strain sequencing project: providing services to taxonomists for standard genome sequencing and annotation.</title>
        <authorList>
            <consortium name="The Broad Institute Genomics Platform"/>
            <consortium name="The Broad Institute Genome Sequencing Center for Infectious Disease"/>
            <person name="Wu L."/>
            <person name="Ma J."/>
        </authorList>
    </citation>
    <scope>NUCLEOTIDE SEQUENCE [LARGE SCALE GENOMIC DNA]</scope>
    <source>
        <strain evidence="2">TISTR 2241</strain>
    </source>
</reference>
<evidence type="ECO:0000313" key="2">
    <source>
        <dbReference type="Proteomes" id="UP001597458"/>
    </source>
</evidence>
<gene>
    <name evidence="1" type="ORF">ACFSTF_15100</name>
</gene>
<keyword evidence="2" id="KW-1185">Reference proteome</keyword>
<comment type="caution">
    <text evidence="1">The sequence shown here is derived from an EMBL/GenBank/DDBJ whole genome shotgun (WGS) entry which is preliminary data.</text>
</comment>
<dbReference type="RefSeq" id="WP_141191734.1">
    <property type="nucleotide sequence ID" value="NZ_JBHUMR010000023.1"/>
</dbReference>
<protein>
    <recommendedName>
        <fullName evidence="3">YqaJ viral recombinase domain-containing protein</fullName>
    </recommendedName>
</protein>
<dbReference type="Proteomes" id="UP001597458">
    <property type="component" value="Unassembled WGS sequence"/>
</dbReference>
<evidence type="ECO:0000313" key="1">
    <source>
        <dbReference type="EMBL" id="MFD2618616.1"/>
    </source>
</evidence>